<evidence type="ECO:0000313" key="5">
    <source>
        <dbReference type="EMBL" id="TCD67398.1"/>
    </source>
</evidence>
<keyword evidence="1" id="KW-0472">Membrane</keyword>
<evidence type="ECO:0000256" key="2">
    <source>
        <dbReference type="SAM" id="SignalP"/>
    </source>
</evidence>
<evidence type="ECO:0000256" key="1">
    <source>
        <dbReference type="SAM" id="Phobius"/>
    </source>
</evidence>
<keyword evidence="6" id="KW-1185">Reference proteome</keyword>
<feature type="domain" description="Glutaminase A N-terminal" evidence="4">
    <location>
        <begin position="106"/>
        <end position="346"/>
    </location>
</feature>
<sequence>MDPYSLRFTHNLLLFLYLIALLSTCVASQSFANPAWAPLAVRSPYLSCWNNASSPLSAVPSFWNQAGATLGWTGMIRVDGVAYQWMGGNTLGFRNPTVLGLEITPTRTIYRFQAGSTMQINVTYLTPIETEDMVKQSIPFSYFYLDAVSADGQPHEVQAYVDITGEWVSGDRGANISWTTTTTGISTFHEISLSEPAQYQEVADQAQDATVYLATLSGTGSSAVPAVNYLVPSRMDFNNSGVVTNANLGNSGPMNGSSTNPWPVFSVSADLGRIVQTPQDQPLVWAIGVVRNPSISYTTATGAVQDRAPYFLVKYPNIESVIDAFLGDFSNSTNRAIALDAQILADAAKISPTYSTLVSTAVRQTIAGIEVTVSKGSDGQWNTSDVKMFMKDVGTSGRVNPVEILYASFPFFLYINPAYAALLLEPLLEYQSSPQYTQPYAATDLGTSYPKAHGNNGAHSQGIEQSANMLIMVLAHALVSGDGTLISRYYTTLRTWTSYLIPTISNPGQQFTADPQLVTNSPNLLLKGIIGVQAMAKIGSLLVRDDDTSAFTNYSQSLMQMWKSSAISSDGTHILETYGGNQSSWSLPYNLYADKLLQTNLVDNALYSAETSFLNKLSNVTTSSATPFGVPVDPSNTQGNAAWTLMTAAIVTDPGVRDDLVRPVQQQIASKIAGFPYSRVYYVDSGDVVSGRASPALGAFFAPLALSLPFKSVTIPPTPPAASTASTTKKSIVGPAVGGVLGGLALLILAAAFWWYWRRRNSPGDRGHSDATVSAIFKASRSNAGAVEATDLHTIHFHQNNEYK</sequence>
<dbReference type="AlphaFoldDB" id="A0A4R0RUH7"/>
<feature type="domain" description="Glutaminase A central" evidence="3">
    <location>
        <begin position="352"/>
        <end position="703"/>
    </location>
</feature>
<evidence type="ECO:0000259" key="4">
    <source>
        <dbReference type="Pfam" id="PF17168"/>
    </source>
</evidence>
<dbReference type="OrthoDB" id="3918848at2759"/>
<accession>A0A4R0RUH7</accession>
<dbReference type="Pfam" id="PF16335">
    <property type="entry name" value="GtaA_6_Hairpin"/>
    <property type="match status" value="1"/>
</dbReference>
<dbReference type="InterPro" id="IPR033433">
    <property type="entry name" value="GtaA_N"/>
</dbReference>
<feature type="signal peptide" evidence="2">
    <location>
        <begin position="1"/>
        <end position="27"/>
    </location>
</feature>
<dbReference type="STRING" id="92696.A0A4R0RUH7"/>
<reference evidence="5 6" key="1">
    <citation type="submission" date="2018-11" db="EMBL/GenBank/DDBJ databases">
        <title>Genome assembly of Steccherinum ochraceum LE-BIN_3174, the white-rot fungus of the Steccherinaceae family (The Residual Polyporoid clade, Polyporales, Basidiomycota).</title>
        <authorList>
            <person name="Fedorova T.V."/>
            <person name="Glazunova O.A."/>
            <person name="Landesman E.O."/>
            <person name="Moiseenko K.V."/>
            <person name="Psurtseva N.V."/>
            <person name="Savinova O.S."/>
            <person name="Shakhova N.V."/>
            <person name="Tyazhelova T.V."/>
            <person name="Vasina D.V."/>
        </authorList>
    </citation>
    <scope>NUCLEOTIDE SEQUENCE [LARGE SCALE GENOMIC DNA]</scope>
    <source>
        <strain evidence="5 6">LE-BIN_3174</strain>
    </source>
</reference>
<dbReference type="EMBL" id="RWJN01000099">
    <property type="protein sequence ID" value="TCD67398.1"/>
    <property type="molecule type" value="Genomic_DNA"/>
</dbReference>
<proteinExistence type="predicted"/>
<feature type="transmembrane region" description="Helical" evidence="1">
    <location>
        <begin position="732"/>
        <end position="757"/>
    </location>
</feature>
<dbReference type="Proteomes" id="UP000292702">
    <property type="component" value="Unassembled WGS sequence"/>
</dbReference>
<dbReference type="PANTHER" id="PTHR31987:SF14">
    <property type="entry name" value="PUTATIVE (AFU_ORTHOLOGUE AFUA_6G09910)-RELATED"/>
    <property type="match status" value="1"/>
</dbReference>
<evidence type="ECO:0000259" key="3">
    <source>
        <dbReference type="Pfam" id="PF16335"/>
    </source>
</evidence>
<dbReference type="PANTHER" id="PTHR31987">
    <property type="entry name" value="GLUTAMINASE A-RELATED"/>
    <property type="match status" value="1"/>
</dbReference>
<evidence type="ECO:0008006" key="7">
    <source>
        <dbReference type="Google" id="ProtNLM"/>
    </source>
</evidence>
<dbReference type="InterPro" id="IPR032514">
    <property type="entry name" value="GtaA_central"/>
</dbReference>
<evidence type="ECO:0000313" key="6">
    <source>
        <dbReference type="Proteomes" id="UP000292702"/>
    </source>
</evidence>
<keyword evidence="1" id="KW-0812">Transmembrane</keyword>
<dbReference type="Pfam" id="PF17168">
    <property type="entry name" value="DUF5127"/>
    <property type="match status" value="1"/>
</dbReference>
<organism evidence="5 6">
    <name type="scientific">Steccherinum ochraceum</name>
    <dbReference type="NCBI Taxonomy" id="92696"/>
    <lineage>
        <taxon>Eukaryota</taxon>
        <taxon>Fungi</taxon>
        <taxon>Dikarya</taxon>
        <taxon>Basidiomycota</taxon>
        <taxon>Agaricomycotina</taxon>
        <taxon>Agaricomycetes</taxon>
        <taxon>Polyporales</taxon>
        <taxon>Steccherinaceae</taxon>
        <taxon>Steccherinum</taxon>
    </lineage>
</organism>
<gene>
    <name evidence="5" type="ORF">EIP91_012433</name>
</gene>
<keyword evidence="1" id="KW-1133">Transmembrane helix</keyword>
<comment type="caution">
    <text evidence="5">The sequence shown here is derived from an EMBL/GenBank/DDBJ whole genome shotgun (WGS) entry which is preliminary data.</text>
</comment>
<name>A0A4R0RUH7_9APHY</name>
<keyword evidence="2" id="KW-0732">Signal</keyword>
<dbReference type="InterPro" id="IPR052743">
    <property type="entry name" value="Glutaminase_GtaA"/>
</dbReference>
<feature type="chain" id="PRO_5020664415" description="Glutaminase A" evidence="2">
    <location>
        <begin position="28"/>
        <end position="804"/>
    </location>
</feature>
<protein>
    <recommendedName>
        <fullName evidence="7">Glutaminase A</fullName>
    </recommendedName>
</protein>